<comment type="caution">
    <text evidence="1">The sequence shown here is derived from an EMBL/GenBank/DDBJ whole genome shotgun (WGS) entry which is preliminary data.</text>
</comment>
<evidence type="ECO:0008006" key="3">
    <source>
        <dbReference type="Google" id="ProtNLM"/>
    </source>
</evidence>
<protein>
    <recommendedName>
        <fullName evidence="3">PorV/PorQ family protein</fullName>
    </recommendedName>
</protein>
<name>A0A1F6G7B3_9PROT</name>
<evidence type="ECO:0000313" key="1">
    <source>
        <dbReference type="EMBL" id="OGG93999.1"/>
    </source>
</evidence>
<accession>A0A1F6G7B3</accession>
<dbReference type="EMBL" id="MFNE01000043">
    <property type="protein sequence ID" value="OGG93999.1"/>
    <property type="molecule type" value="Genomic_DNA"/>
</dbReference>
<dbReference type="STRING" id="1817772.A2527_09080"/>
<gene>
    <name evidence="1" type="ORF">A2527_09080</name>
</gene>
<organism evidence="1 2">
    <name type="scientific">Candidatus Lambdaproteobacteria bacterium RIFOXYD2_FULL_50_16</name>
    <dbReference type="NCBI Taxonomy" id="1817772"/>
    <lineage>
        <taxon>Bacteria</taxon>
        <taxon>Pseudomonadati</taxon>
        <taxon>Pseudomonadota</taxon>
        <taxon>Candidatus Lambdaproteobacteria</taxon>
    </lineage>
</organism>
<dbReference type="AlphaFoldDB" id="A0A1F6G7B3"/>
<dbReference type="Gene3D" id="2.40.160.60">
    <property type="entry name" value="Outer membrane protein transport protein (OMPP1/FadL/TodX)"/>
    <property type="match status" value="1"/>
</dbReference>
<dbReference type="Proteomes" id="UP000178449">
    <property type="component" value="Unassembled WGS sequence"/>
</dbReference>
<evidence type="ECO:0000313" key="2">
    <source>
        <dbReference type="Proteomes" id="UP000178449"/>
    </source>
</evidence>
<sequence>MTPLIMRHSPWKGLLSLVLLVLGNLGLLYAEEPQHLRYSVRALGMGNAFVAAVNDESSLYYNPAGLSSVRRQIIEIIGLRTTVNQNIIDLSAETDQTALIGKVVGNKLAVDAGLVTPSITAPGWGISTFGDVMFDAQVHNPTVPYFELLSYLQYGLVGGVSKSLDDKSLDVGVSFKLVQRMGIGKTVHIVDFTGDDFQQDLEDSFVDKQQVAPDIGVIYHDDRWYNWQMKYGLVIKNVGGLDFGSSGAIHSTIDAGVASESEFAGVDLLLAADLVDIAYQSTAKQSLMRNLNLGAELGMWMRSNGHHALALRLGRKGPYLTQGLGLNIPYFPLMIDYAEWSEEVGAVSGAKEDKRKSLQISFNF</sequence>
<proteinExistence type="predicted"/>
<reference evidence="1 2" key="1">
    <citation type="journal article" date="2016" name="Nat. Commun.">
        <title>Thousands of microbial genomes shed light on interconnected biogeochemical processes in an aquifer system.</title>
        <authorList>
            <person name="Anantharaman K."/>
            <person name="Brown C.T."/>
            <person name="Hug L.A."/>
            <person name="Sharon I."/>
            <person name="Castelle C.J."/>
            <person name="Probst A.J."/>
            <person name="Thomas B.C."/>
            <person name="Singh A."/>
            <person name="Wilkins M.J."/>
            <person name="Karaoz U."/>
            <person name="Brodie E.L."/>
            <person name="Williams K.H."/>
            <person name="Hubbard S.S."/>
            <person name="Banfield J.F."/>
        </authorList>
    </citation>
    <scope>NUCLEOTIDE SEQUENCE [LARGE SCALE GENOMIC DNA]</scope>
</reference>